<dbReference type="GO" id="GO:0000172">
    <property type="term" value="C:ribonuclease MRP complex"/>
    <property type="evidence" value="ECO:0007669"/>
    <property type="project" value="InterPro"/>
</dbReference>
<dbReference type="EMBL" id="CP028774">
    <property type="protein sequence ID" value="AWU75545.1"/>
    <property type="molecule type" value="Genomic_DNA"/>
</dbReference>
<dbReference type="KEGG" id="pkz:C5L36_0B07930"/>
<feature type="chain" id="PRO_5016064588" description="RNase MRP protein 1 RNA binding domain-containing protein" evidence="2">
    <location>
        <begin position="17"/>
        <end position="339"/>
    </location>
</feature>
<gene>
    <name evidence="4" type="ORF">C5L36_0B07930</name>
</gene>
<organism evidence="4 5">
    <name type="scientific">Pichia kudriavzevii</name>
    <name type="common">Yeast</name>
    <name type="synonym">Issatchenkia orientalis</name>
    <dbReference type="NCBI Taxonomy" id="4909"/>
    <lineage>
        <taxon>Eukaryota</taxon>
        <taxon>Fungi</taxon>
        <taxon>Dikarya</taxon>
        <taxon>Ascomycota</taxon>
        <taxon>Saccharomycotina</taxon>
        <taxon>Pichiomycetes</taxon>
        <taxon>Pichiales</taxon>
        <taxon>Pichiaceae</taxon>
        <taxon>Pichia</taxon>
    </lineage>
</organism>
<dbReference type="VEuPathDB" id="FungiDB:C5L36_0B07930"/>
<feature type="signal peptide" evidence="2">
    <location>
        <begin position="1"/>
        <end position="16"/>
    </location>
</feature>
<dbReference type="Proteomes" id="UP000249293">
    <property type="component" value="Chromosome 2"/>
</dbReference>
<dbReference type="PANTHER" id="PTHR37792">
    <property type="entry name" value="RIBONUCLEASE MRP PROTEIN SUBUNIT RMP1"/>
    <property type="match status" value="1"/>
</dbReference>
<feature type="region of interest" description="Disordered" evidence="1">
    <location>
        <begin position="254"/>
        <end position="339"/>
    </location>
</feature>
<evidence type="ECO:0000313" key="5">
    <source>
        <dbReference type="Proteomes" id="UP000249293"/>
    </source>
</evidence>
<dbReference type="AlphaFoldDB" id="A0A2U9R2L1"/>
<keyword evidence="2" id="KW-0732">Signal</keyword>
<dbReference type="RefSeq" id="XP_029321022.1">
    <property type="nucleotide sequence ID" value="XM_029465163.1"/>
</dbReference>
<feature type="compositionally biased region" description="Basic and acidic residues" evidence="1">
    <location>
        <begin position="254"/>
        <end position="268"/>
    </location>
</feature>
<dbReference type="GeneID" id="40383310"/>
<dbReference type="Pfam" id="PF20945">
    <property type="entry name" value="RMP1"/>
    <property type="match status" value="2"/>
</dbReference>
<keyword evidence="5" id="KW-1185">Reference proteome</keyword>
<dbReference type="GO" id="GO:0042134">
    <property type="term" value="F:rRNA primary transcript binding"/>
    <property type="evidence" value="ECO:0007669"/>
    <property type="project" value="InterPro"/>
</dbReference>
<dbReference type="OrthoDB" id="5414547at2759"/>
<dbReference type="PANTHER" id="PTHR37792:SF1">
    <property type="entry name" value="RIBONUCLEASE MRP PROTEIN SUBUNIT RMP1"/>
    <property type="match status" value="1"/>
</dbReference>
<name>A0A2U9R2L1_PICKU</name>
<sequence>MLFYFIFSFVVHLHYSFFKFGNLYKAKTELVTLLALFQQTMSGLLDSFTRIRPVDIPLPYDESLYLSLLDEFQIIHLVYHRNLNQHHVAKWWSDLDILRRHLRKVLLLIHDIDEIRTLRRLTGVQWNDGKKTFVKVFEVPKMTERSTFKGKKSTKRELKLKKHNQLDDVKAVELINGKLKLLFKEVRYLNKKCIQRCYWSFMGVIELGQFVNIGFTVVGALAKVFSLLKQFDDTGLNKPITEMERVEEMEVNNKKEVEEGKKDIESGRGFDIGEPIDIEGPAPIAQPIDSERPSTIESVTGQSSKKKKKSSAIEDIFGGTTKKKKKKKSKNTMDDIFGF</sequence>
<reference evidence="4 5" key="1">
    <citation type="submission" date="2018-06" db="EMBL/GenBank/DDBJ databases">
        <title>Population genomics shows no distinction between pathogenic Candida krusei and environmental Pichia kudriavzevii: One species, four names.</title>
        <authorList>
            <person name="Douglass A.P."/>
            <person name="Offei B."/>
            <person name="Braun-Galleani S."/>
            <person name="Coughlan A.Y."/>
            <person name="Martos A."/>
            <person name="Ortiz-Merino R.A."/>
            <person name="Byrne K.P."/>
            <person name="Wolfe K.H."/>
        </authorList>
    </citation>
    <scope>NUCLEOTIDE SEQUENCE [LARGE SCALE GENOMIC DNA]</scope>
    <source>
        <strain evidence="4 5">CBS573</strain>
    </source>
</reference>
<dbReference type="InterPro" id="IPR047204">
    <property type="entry name" value="RMP1_RBD"/>
</dbReference>
<dbReference type="GO" id="GO:0000294">
    <property type="term" value="P:nuclear-transcribed mRNA catabolic process, RNase MRP-dependent"/>
    <property type="evidence" value="ECO:0007669"/>
    <property type="project" value="TreeGrafter"/>
</dbReference>
<protein>
    <recommendedName>
        <fullName evidence="3">RNase MRP protein 1 RNA binding domain-containing protein</fullName>
    </recommendedName>
</protein>
<evidence type="ECO:0000256" key="2">
    <source>
        <dbReference type="SAM" id="SignalP"/>
    </source>
</evidence>
<dbReference type="InterPro" id="IPR047205">
    <property type="entry name" value="RMP1"/>
</dbReference>
<dbReference type="CDD" id="cd22573">
    <property type="entry name" value="RMP1_RBD"/>
    <property type="match status" value="1"/>
</dbReference>
<feature type="domain" description="RNase MRP protein 1 RNA binding" evidence="3">
    <location>
        <begin position="180"/>
        <end position="223"/>
    </location>
</feature>
<feature type="compositionally biased region" description="Basic residues" evidence="1">
    <location>
        <begin position="321"/>
        <end position="330"/>
    </location>
</feature>
<evidence type="ECO:0000256" key="1">
    <source>
        <dbReference type="SAM" id="MobiDB-lite"/>
    </source>
</evidence>
<dbReference type="STRING" id="4909.A0A2U9R2L1"/>
<evidence type="ECO:0000259" key="3">
    <source>
        <dbReference type="Pfam" id="PF20945"/>
    </source>
</evidence>
<evidence type="ECO:0000313" key="4">
    <source>
        <dbReference type="EMBL" id="AWU75545.1"/>
    </source>
</evidence>
<accession>A0A2U9R2L1</accession>
<proteinExistence type="predicted"/>
<dbReference type="GO" id="GO:0000466">
    <property type="term" value="P:maturation of 5.8S rRNA from tricistronic rRNA transcript (SSU-rRNA, 5.8S rRNA, LSU-rRNA)"/>
    <property type="evidence" value="ECO:0007669"/>
    <property type="project" value="TreeGrafter"/>
</dbReference>
<feature type="domain" description="RNase MRP protein 1 RNA binding" evidence="3">
    <location>
        <begin position="74"/>
        <end position="111"/>
    </location>
</feature>